<evidence type="ECO:0000313" key="1">
    <source>
        <dbReference type="EMBL" id="MFC7384343.1"/>
    </source>
</evidence>
<dbReference type="EMBL" id="JBHTCG010000011">
    <property type="protein sequence ID" value="MFC7384343.1"/>
    <property type="molecule type" value="Genomic_DNA"/>
</dbReference>
<organism evidence="1 2">
    <name type="scientific">Sphaerisporangium rhizosphaerae</name>
    <dbReference type="NCBI Taxonomy" id="2269375"/>
    <lineage>
        <taxon>Bacteria</taxon>
        <taxon>Bacillati</taxon>
        <taxon>Actinomycetota</taxon>
        <taxon>Actinomycetes</taxon>
        <taxon>Streptosporangiales</taxon>
        <taxon>Streptosporangiaceae</taxon>
        <taxon>Sphaerisporangium</taxon>
    </lineage>
</organism>
<evidence type="ECO:0008006" key="3">
    <source>
        <dbReference type="Google" id="ProtNLM"/>
    </source>
</evidence>
<evidence type="ECO:0000313" key="2">
    <source>
        <dbReference type="Proteomes" id="UP001596496"/>
    </source>
</evidence>
<comment type="caution">
    <text evidence="1">The sequence shown here is derived from an EMBL/GenBank/DDBJ whole genome shotgun (WGS) entry which is preliminary data.</text>
</comment>
<name>A0ABW2P3X4_9ACTN</name>
<sequence>MAKKSVAPELHVGQVDDEELRIVLGSILPRCAQFRTQEVEYRTQNDDWALSLHYRNGKIVDATAGPAMTSEIKSRMQEAIEREILSPSDKKIVRWTMFSGKPVEGQWRHGGGLRIVPAPVEAPRPEELMAEHPFIVDITFRGSSNFVIEQMRYVRRARELALLFNLFLSTRITSSTNSSRKHWVLVRQGSTVASTWANEGYFIPKFTYIVDDFPVDDSPPLAEVESNIYYSTRSYAGDTLAIPAEFSRLLDIFSTLGADARDRYMRACYWYHTAATVWDYSKSLYFTSLINAIECVAGLDIDRSSQSGVSPDFRPSTLFKTFMQKFAPGEPSGAQLDRIYEARSEITHGERLLVNDGVVASWGLDQTSAKDRDISENARILCRAALINWLWSSDSTSEGLLISAGVEVVKPPPPGTKSGVIVFVPDSQ</sequence>
<reference evidence="2" key="1">
    <citation type="journal article" date="2019" name="Int. J. Syst. Evol. Microbiol.">
        <title>The Global Catalogue of Microorganisms (GCM) 10K type strain sequencing project: providing services to taxonomists for standard genome sequencing and annotation.</title>
        <authorList>
            <consortium name="The Broad Institute Genomics Platform"/>
            <consortium name="The Broad Institute Genome Sequencing Center for Infectious Disease"/>
            <person name="Wu L."/>
            <person name="Ma J."/>
        </authorList>
    </citation>
    <scope>NUCLEOTIDE SEQUENCE [LARGE SCALE GENOMIC DNA]</scope>
    <source>
        <strain evidence="2">CECT 7649</strain>
    </source>
</reference>
<proteinExistence type="predicted"/>
<dbReference type="Proteomes" id="UP001596496">
    <property type="component" value="Unassembled WGS sequence"/>
</dbReference>
<dbReference type="RefSeq" id="WP_380828084.1">
    <property type="nucleotide sequence ID" value="NZ_JBHTCG010000011.1"/>
</dbReference>
<gene>
    <name evidence="1" type="ORF">ACFQSB_19185</name>
</gene>
<protein>
    <recommendedName>
        <fullName evidence="3">Apea-like HEPN domain-containing protein</fullName>
    </recommendedName>
</protein>
<keyword evidence="2" id="KW-1185">Reference proteome</keyword>
<accession>A0ABW2P3X4</accession>